<name>A0A8T2JEB6_9PIPI</name>
<feature type="coiled-coil region" evidence="1">
    <location>
        <begin position="188"/>
        <end position="244"/>
    </location>
</feature>
<accession>A0A8T2JEB6</accession>
<feature type="region of interest" description="Disordered" evidence="2">
    <location>
        <begin position="629"/>
        <end position="650"/>
    </location>
</feature>
<dbReference type="AlphaFoldDB" id="A0A8T2JEB6"/>
<feature type="compositionally biased region" description="Acidic residues" evidence="2">
    <location>
        <begin position="91"/>
        <end position="103"/>
    </location>
</feature>
<protein>
    <submittedName>
        <fullName evidence="3">Uncharacterized protein</fullName>
    </submittedName>
</protein>
<feature type="region of interest" description="Disordered" evidence="2">
    <location>
        <begin position="406"/>
        <end position="507"/>
    </location>
</feature>
<dbReference type="Proteomes" id="UP000812440">
    <property type="component" value="Chromosome 6"/>
</dbReference>
<feature type="compositionally biased region" description="Polar residues" evidence="2">
    <location>
        <begin position="680"/>
        <end position="695"/>
    </location>
</feature>
<evidence type="ECO:0000256" key="1">
    <source>
        <dbReference type="SAM" id="Coils"/>
    </source>
</evidence>
<proteinExistence type="predicted"/>
<feature type="compositionally biased region" description="Polar residues" evidence="2">
    <location>
        <begin position="466"/>
        <end position="484"/>
    </location>
</feature>
<gene>
    <name evidence="3" type="ORF">GDO86_011442</name>
</gene>
<evidence type="ECO:0000256" key="2">
    <source>
        <dbReference type="SAM" id="MobiDB-lite"/>
    </source>
</evidence>
<reference evidence="3" key="1">
    <citation type="thesis" date="2020" institute="ProQuest LLC" country="789 East Eisenhower Parkway, Ann Arbor, MI, USA">
        <title>Comparative Genomics and Chromosome Evolution.</title>
        <authorList>
            <person name="Mudd A.B."/>
        </authorList>
    </citation>
    <scope>NUCLEOTIDE SEQUENCE</scope>
    <source>
        <strain evidence="3">Female2</strain>
        <tissue evidence="3">Blood</tissue>
    </source>
</reference>
<organism evidence="3 4">
    <name type="scientific">Hymenochirus boettgeri</name>
    <name type="common">Congo dwarf clawed frog</name>
    <dbReference type="NCBI Taxonomy" id="247094"/>
    <lineage>
        <taxon>Eukaryota</taxon>
        <taxon>Metazoa</taxon>
        <taxon>Chordata</taxon>
        <taxon>Craniata</taxon>
        <taxon>Vertebrata</taxon>
        <taxon>Euteleostomi</taxon>
        <taxon>Amphibia</taxon>
        <taxon>Batrachia</taxon>
        <taxon>Anura</taxon>
        <taxon>Pipoidea</taxon>
        <taxon>Pipidae</taxon>
        <taxon>Pipinae</taxon>
        <taxon>Hymenochirus</taxon>
    </lineage>
</organism>
<keyword evidence="1" id="KW-0175">Coiled coil</keyword>
<comment type="caution">
    <text evidence="3">The sequence shown here is derived from an EMBL/GenBank/DDBJ whole genome shotgun (WGS) entry which is preliminary data.</text>
</comment>
<dbReference type="EMBL" id="JAACNH010000005">
    <property type="protein sequence ID" value="KAG8442652.1"/>
    <property type="molecule type" value="Genomic_DNA"/>
</dbReference>
<feature type="compositionally biased region" description="Polar residues" evidence="2">
    <location>
        <begin position="419"/>
        <end position="428"/>
    </location>
</feature>
<feature type="region of interest" description="Disordered" evidence="2">
    <location>
        <begin position="680"/>
        <end position="728"/>
    </location>
</feature>
<evidence type="ECO:0000313" key="4">
    <source>
        <dbReference type="Proteomes" id="UP000812440"/>
    </source>
</evidence>
<keyword evidence="4" id="KW-1185">Reference proteome</keyword>
<sequence>MFMHVVGAKHRIAYLVVKGSFIPRTFIDGPSRRPPLNYGPGSKLQKMDFTTDDFVDIVKKPTAAEAERIITFQDLKAAHEQKLREAQMSTESEDQDPGDTDEQEDEAIIIENSDVEVHSINEENDNDGSDMEVRSMDLSECDPDEFLCNQELFDFLDTFKINTKEDVTFILKVTEKFSDVLVRHNKLIEEEAKKKVLAEQELRRAEESKLKAQEAKRRADVEKKREAEERRHRFEEARRRAVEARRIIEKPKCRTENAKRRIEVAKHIAQAANRRKRRNQKINKKKKAQAFFGKGCAMTKRPTGSFQGAKISDLNKPLFPIGQFEKGPFFKPGLSPLQSSLILPQGPQNAYPQQFVTSQFKSTKFSCAPLRTVVSGPDMSQDFGASSQNQKFLNIPFENKSALGGQSLPLWSPSDRPQESASRFIQNKQSKDPTFNRGASYESSSSVSCGPASNRAPDSASRFCQKKQSTDPTFDNRGANSEPRTSVPFGSASDRPQEYGSKFGQNKQMGDFKFENRRPTNQPRSFEPFGVVPCRTQESASRFRQNTMFSDPTFDSKGAMSEVRTSKTFGLASDRPQAFGSRFGPNKQMENFKSENQKLNNEPRSSALFSAPDRTQAFGFSQNKQMDDFISDSKGSNNEPRFSAPDKTQGLRNYHHSQQFTETPFEQNKQDFRPPVAYKTTSEFSGNGKSYNFPQYNKGPMNQPRPLMSVQIPTDKKQGSSSNKCYRSTDFHYNQRPVNESQSGNLEPQDQWSNRLPTSEAHFHHRAQFPHEILKETKDSPKVFFPPGFNLPKDEITTKFLQSIKNMEVSEVISSLNNIATKNPAFKGIHSPSLMNYLGENRKAETSLDSKICQNNNASITCFV</sequence>
<dbReference type="OrthoDB" id="5877502at2759"/>
<evidence type="ECO:0000313" key="3">
    <source>
        <dbReference type="EMBL" id="KAG8442652.1"/>
    </source>
</evidence>
<feature type="region of interest" description="Disordered" evidence="2">
    <location>
        <begin position="81"/>
        <end position="103"/>
    </location>
</feature>